<dbReference type="SUPFAM" id="SSF46955">
    <property type="entry name" value="Putative DNA-binding domain"/>
    <property type="match status" value="1"/>
</dbReference>
<sequence length="155" mass="17152">MRCSPCSTEATSSCSWTDRQALDAIEQALTELTRAADDVTALAPGTIGALAHRLGVRPATLRRWERAQLLRPGRDRTTGYRIYGPADTRDAHIVHQLRRSGYLLAQIRPLLDELRDTASSRSAASALSARRDRLGARARAMLHASAEIERLLHEQ</sequence>
<reference evidence="3 4" key="1">
    <citation type="submission" date="2019-06" db="EMBL/GenBank/DDBJ databases">
        <title>Whole genome shotgun sequence of Pseudonocardia saturnea NBRC 14499.</title>
        <authorList>
            <person name="Hosoyama A."/>
            <person name="Uohara A."/>
            <person name="Ohji S."/>
            <person name="Ichikawa N."/>
        </authorList>
    </citation>
    <scope>NUCLEOTIDE SEQUENCE [LARGE SCALE GENOMIC DNA]</scope>
    <source>
        <strain evidence="3 4">NBRC 14499</strain>
    </source>
</reference>
<dbReference type="PANTHER" id="PTHR30204:SF93">
    <property type="entry name" value="HTH MERR-TYPE DOMAIN-CONTAINING PROTEIN"/>
    <property type="match status" value="1"/>
</dbReference>
<dbReference type="Pfam" id="PF13411">
    <property type="entry name" value="MerR_1"/>
    <property type="match status" value="1"/>
</dbReference>
<feature type="domain" description="HTH merR-type" evidence="2">
    <location>
        <begin position="46"/>
        <end position="113"/>
    </location>
</feature>
<name>A0ABQ0RW27_9PSEU</name>
<organism evidence="3 4">
    <name type="scientific">Pseudonocardia saturnea</name>
    <dbReference type="NCBI Taxonomy" id="33909"/>
    <lineage>
        <taxon>Bacteria</taxon>
        <taxon>Bacillati</taxon>
        <taxon>Actinomycetota</taxon>
        <taxon>Actinomycetes</taxon>
        <taxon>Pseudonocardiales</taxon>
        <taxon>Pseudonocardiaceae</taxon>
        <taxon>Pseudonocardia</taxon>
    </lineage>
</organism>
<dbReference type="RefSeq" id="WP_085913413.1">
    <property type="nucleotide sequence ID" value="NZ_BJNH01000019.1"/>
</dbReference>
<proteinExistence type="predicted"/>
<dbReference type="InterPro" id="IPR000551">
    <property type="entry name" value="MerR-type_HTH_dom"/>
</dbReference>
<dbReference type="Proteomes" id="UP000320693">
    <property type="component" value="Unassembled WGS sequence"/>
</dbReference>
<evidence type="ECO:0000313" key="4">
    <source>
        <dbReference type="Proteomes" id="UP000320693"/>
    </source>
</evidence>
<dbReference type="SMART" id="SM00422">
    <property type="entry name" value="HTH_MERR"/>
    <property type="match status" value="1"/>
</dbReference>
<gene>
    <name evidence="3" type="ORF">PSA01_18750</name>
</gene>
<dbReference type="InterPro" id="IPR009061">
    <property type="entry name" value="DNA-bd_dom_put_sf"/>
</dbReference>
<evidence type="ECO:0000313" key="3">
    <source>
        <dbReference type="EMBL" id="GEC24846.1"/>
    </source>
</evidence>
<dbReference type="PANTHER" id="PTHR30204">
    <property type="entry name" value="REDOX-CYCLING DRUG-SENSING TRANSCRIPTIONAL ACTIVATOR SOXR"/>
    <property type="match status" value="1"/>
</dbReference>
<keyword evidence="4" id="KW-1185">Reference proteome</keyword>
<protein>
    <recommendedName>
        <fullName evidence="2">HTH merR-type domain-containing protein</fullName>
    </recommendedName>
</protein>
<accession>A0ABQ0RW27</accession>
<dbReference type="PROSITE" id="PS50937">
    <property type="entry name" value="HTH_MERR_2"/>
    <property type="match status" value="1"/>
</dbReference>
<keyword evidence="1" id="KW-0238">DNA-binding</keyword>
<dbReference type="Gene3D" id="1.10.1660.10">
    <property type="match status" value="1"/>
</dbReference>
<dbReference type="EMBL" id="BJNH01000019">
    <property type="protein sequence ID" value="GEC24846.1"/>
    <property type="molecule type" value="Genomic_DNA"/>
</dbReference>
<evidence type="ECO:0000256" key="1">
    <source>
        <dbReference type="ARBA" id="ARBA00023125"/>
    </source>
</evidence>
<dbReference type="InterPro" id="IPR047057">
    <property type="entry name" value="MerR_fam"/>
</dbReference>
<comment type="caution">
    <text evidence="3">The sequence shown here is derived from an EMBL/GenBank/DDBJ whole genome shotgun (WGS) entry which is preliminary data.</text>
</comment>
<evidence type="ECO:0000259" key="2">
    <source>
        <dbReference type="PROSITE" id="PS50937"/>
    </source>
</evidence>